<name>A0A0M2GHI2_9ACTN</name>
<dbReference type="EMBL" id="JYJH01000047">
    <property type="protein sequence ID" value="KJK34430.1"/>
    <property type="molecule type" value="Genomic_DNA"/>
</dbReference>
<feature type="region of interest" description="Disordered" evidence="1">
    <location>
        <begin position="55"/>
        <end position="88"/>
    </location>
</feature>
<protein>
    <submittedName>
        <fullName evidence="2">Uncharacterized protein</fullName>
    </submittedName>
</protein>
<feature type="compositionally biased region" description="Polar residues" evidence="1">
    <location>
        <begin position="79"/>
        <end position="88"/>
    </location>
</feature>
<reference evidence="3" key="1">
    <citation type="submission" date="2015-02" db="EMBL/GenBank/DDBJ databases">
        <authorList>
            <person name="Ju K.-S."/>
            <person name="Doroghazi J.R."/>
            <person name="Metcalf W."/>
        </authorList>
    </citation>
    <scope>NUCLEOTIDE SEQUENCE [LARGE SCALE GENOMIC DNA]</scope>
    <source>
        <strain evidence="3">NRRL B-16380</strain>
    </source>
</reference>
<proteinExistence type="predicted"/>
<gene>
    <name evidence="2" type="ORF">UK15_36065</name>
</gene>
<evidence type="ECO:0000313" key="2">
    <source>
        <dbReference type="EMBL" id="KJK34430.1"/>
    </source>
</evidence>
<organism evidence="2 3">
    <name type="scientific">Streptomyces variegatus</name>
    <dbReference type="NCBI Taxonomy" id="284040"/>
    <lineage>
        <taxon>Bacteria</taxon>
        <taxon>Bacillati</taxon>
        <taxon>Actinomycetota</taxon>
        <taxon>Actinomycetes</taxon>
        <taxon>Kitasatosporales</taxon>
        <taxon>Streptomycetaceae</taxon>
        <taxon>Streptomyces</taxon>
    </lineage>
</organism>
<comment type="caution">
    <text evidence="2">The sequence shown here is derived from an EMBL/GenBank/DDBJ whole genome shotgun (WGS) entry which is preliminary data.</text>
</comment>
<sequence>MGAVRLDEQGKLVIPPLSAEDIPTEAKALRDELASMLPFVSLLIELLSSSPPAPLTFRRSAGPVHGKSARADRSRPGRPTNTRVQRPT</sequence>
<evidence type="ECO:0000313" key="3">
    <source>
        <dbReference type="Proteomes" id="UP000034786"/>
    </source>
</evidence>
<dbReference type="PATRIC" id="fig|284040.3.peg.6426"/>
<accession>A0A0M2GHI2</accession>
<keyword evidence="3" id="KW-1185">Reference proteome</keyword>
<dbReference type="Proteomes" id="UP000034786">
    <property type="component" value="Unassembled WGS sequence"/>
</dbReference>
<evidence type="ECO:0000256" key="1">
    <source>
        <dbReference type="SAM" id="MobiDB-lite"/>
    </source>
</evidence>
<dbReference type="AlphaFoldDB" id="A0A0M2GHI2"/>